<evidence type="ECO:0000256" key="7">
    <source>
        <dbReference type="ARBA" id="ARBA00022801"/>
    </source>
</evidence>
<evidence type="ECO:0000256" key="6">
    <source>
        <dbReference type="ARBA" id="ARBA00022723"/>
    </source>
</evidence>
<evidence type="ECO:0000256" key="2">
    <source>
        <dbReference type="ARBA" id="ARBA00004173"/>
    </source>
</evidence>
<accession>A0A0G4GU81</accession>
<comment type="similarity">
    <text evidence="4">In the N-terminal section; belongs to the AAA ATPase family.</text>
</comment>
<dbReference type="GO" id="GO:0046872">
    <property type="term" value="F:metal ion binding"/>
    <property type="evidence" value="ECO:0007669"/>
    <property type="project" value="UniProtKB-KW"/>
</dbReference>
<keyword evidence="6" id="KW-0479">Metal-binding</keyword>
<evidence type="ECO:0000256" key="9">
    <source>
        <dbReference type="ARBA" id="ARBA00023049"/>
    </source>
</evidence>
<feature type="compositionally biased region" description="Basic and acidic residues" evidence="11">
    <location>
        <begin position="679"/>
        <end position="696"/>
    </location>
</feature>
<dbReference type="GO" id="GO:0006508">
    <property type="term" value="P:proteolysis"/>
    <property type="evidence" value="ECO:0007669"/>
    <property type="project" value="UniProtKB-KW"/>
</dbReference>
<evidence type="ECO:0000256" key="11">
    <source>
        <dbReference type="SAM" id="MobiDB-lite"/>
    </source>
</evidence>
<proteinExistence type="inferred from homology"/>
<dbReference type="SUPFAM" id="SSF140990">
    <property type="entry name" value="FtsH protease domain-like"/>
    <property type="match status" value="1"/>
</dbReference>
<dbReference type="InterPro" id="IPR037219">
    <property type="entry name" value="Peptidase_M41-like"/>
</dbReference>
<dbReference type="SMART" id="SM00382">
    <property type="entry name" value="AAA"/>
    <property type="match status" value="1"/>
</dbReference>
<keyword evidence="5" id="KW-0645">Protease</keyword>
<dbReference type="Gene3D" id="1.20.58.760">
    <property type="entry name" value="Peptidase M41"/>
    <property type="match status" value="1"/>
</dbReference>
<comment type="subcellular location">
    <subcellularLocation>
        <location evidence="2">Mitochondrion</location>
    </subcellularLocation>
</comment>
<dbReference type="GO" id="GO:0005524">
    <property type="term" value="F:ATP binding"/>
    <property type="evidence" value="ECO:0007669"/>
    <property type="project" value="InterPro"/>
</dbReference>
<dbReference type="Gene3D" id="1.10.8.60">
    <property type="match status" value="1"/>
</dbReference>
<comment type="cofactor">
    <cofactor evidence="1">
        <name>Zn(2+)</name>
        <dbReference type="ChEBI" id="CHEBI:29105"/>
    </cofactor>
</comment>
<evidence type="ECO:0000256" key="12">
    <source>
        <dbReference type="SAM" id="Phobius"/>
    </source>
</evidence>
<evidence type="ECO:0000256" key="10">
    <source>
        <dbReference type="ARBA" id="ARBA00023128"/>
    </source>
</evidence>
<dbReference type="AlphaFoldDB" id="A0A0G4GU81"/>
<evidence type="ECO:0000256" key="5">
    <source>
        <dbReference type="ARBA" id="ARBA00022670"/>
    </source>
</evidence>
<evidence type="ECO:0000259" key="13">
    <source>
        <dbReference type="SMART" id="SM00382"/>
    </source>
</evidence>
<feature type="compositionally biased region" description="Basic and acidic residues" evidence="11">
    <location>
        <begin position="706"/>
        <end position="720"/>
    </location>
</feature>
<evidence type="ECO:0000256" key="8">
    <source>
        <dbReference type="ARBA" id="ARBA00022833"/>
    </source>
</evidence>
<evidence type="ECO:0000256" key="3">
    <source>
        <dbReference type="ARBA" id="ARBA00010044"/>
    </source>
</evidence>
<dbReference type="EMBL" id="CDMZ01001558">
    <property type="protein sequence ID" value="CEM34383.1"/>
    <property type="molecule type" value="Genomic_DNA"/>
</dbReference>
<organism evidence="14">
    <name type="scientific">Chromera velia CCMP2878</name>
    <dbReference type="NCBI Taxonomy" id="1169474"/>
    <lineage>
        <taxon>Eukaryota</taxon>
        <taxon>Sar</taxon>
        <taxon>Alveolata</taxon>
        <taxon>Colpodellida</taxon>
        <taxon>Chromeraceae</taxon>
        <taxon>Chromera</taxon>
    </lineage>
</organism>
<dbReference type="InterPro" id="IPR003960">
    <property type="entry name" value="ATPase_AAA_CS"/>
</dbReference>
<dbReference type="GO" id="GO:0005739">
    <property type="term" value="C:mitochondrion"/>
    <property type="evidence" value="ECO:0007669"/>
    <property type="project" value="UniProtKB-SubCell"/>
</dbReference>
<gene>
    <name evidence="14" type="ORF">Cvel_5215</name>
</gene>
<dbReference type="InterPro" id="IPR003959">
    <property type="entry name" value="ATPase_AAA_core"/>
</dbReference>
<keyword evidence="9" id="KW-0482">Metalloprotease</keyword>
<dbReference type="Pfam" id="PF01434">
    <property type="entry name" value="Peptidase_M41"/>
    <property type="match status" value="1"/>
</dbReference>
<feature type="transmembrane region" description="Helical" evidence="12">
    <location>
        <begin position="186"/>
        <end position="204"/>
    </location>
</feature>
<dbReference type="PANTHER" id="PTHR23076:SF97">
    <property type="entry name" value="ATP-DEPENDENT ZINC METALLOPROTEASE YME1L1"/>
    <property type="match status" value="1"/>
</dbReference>
<dbReference type="SUPFAM" id="SSF52540">
    <property type="entry name" value="P-loop containing nucleoside triphosphate hydrolases"/>
    <property type="match status" value="1"/>
</dbReference>
<sequence>MHSIVRSVLRSHGWRPTGTAVRRVSAAVREKFFFDSRAGIHTSVLVRAQTNHELQRRIWRLESEANDAPDVAYKQKALLALMNRVDPRRVITRYESGDFAVDEGVTKEYIKALVLTGKMDHVDLRQVVGGDGGGMRWGSEGPGGGGGFGSDPARGLVGAEVKVAMDGNEPLKVQLHDSNKMNFWRFLRSSVTALILVAAVSVFAEGVAGQVQKGFGMNSKKQVTPVESIETTFDDVKGCDEVKDEVEEIILYLRDPEKFAKLGAKLPKGMLLSGSPGTGKTLLARAIAGEAKVPFIQASGSEFEEMFVGVGARRIRDLFSAARKHTPCIVFIDEIDAVGSKRSNRDNTAVRMTLNQLLVELDGFEQNKGIVVICATNFPESLDAALTRPGRLDKNVVVPLPDLTGRRQILQLYAAKMLLAPDVDLEVIAKRTAGMTGAELFNILNIAAVHCAAKGQQAVSMEAMELAFDRVVVGLERRNPMSEEEKKLTAYHEGGHTIVSLNTKGTDPIHKATIMPRGQALGITWQIPAGERYSEKLYELRGRLDLLMGGKAAEELVFGKDAVTAGCMSDLRQATGLARRMVMQFGMGLETEGRDTSIAPMFIEEQSYGALSNELRKRVDEATERLLKESYERAHAVVKDKRSELDRLAMALLEFETLDGCEIRMAVEGNLKDIRSMREKKAKEREERMIKDEQAKAKKKKAVSGKGKEKEGTVKEKEKGNVSVAAPLKSDKASN</sequence>
<keyword evidence="12" id="KW-0472">Membrane</keyword>
<dbReference type="Pfam" id="PF00004">
    <property type="entry name" value="AAA"/>
    <property type="match status" value="1"/>
</dbReference>
<dbReference type="InterPro" id="IPR000642">
    <property type="entry name" value="Peptidase_M41"/>
</dbReference>
<dbReference type="GO" id="GO:0016887">
    <property type="term" value="F:ATP hydrolysis activity"/>
    <property type="evidence" value="ECO:0007669"/>
    <property type="project" value="InterPro"/>
</dbReference>
<dbReference type="GO" id="GO:0004176">
    <property type="term" value="F:ATP-dependent peptidase activity"/>
    <property type="evidence" value="ECO:0007669"/>
    <property type="project" value="InterPro"/>
</dbReference>
<dbReference type="Pfam" id="PF17862">
    <property type="entry name" value="AAA_lid_3"/>
    <property type="match status" value="1"/>
</dbReference>
<keyword evidence="12" id="KW-0812">Transmembrane</keyword>
<keyword evidence="7" id="KW-0378">Hydrolase</keyword>
<dbReference type="PANTHER" id="PTHR23076">
    <property type="entry name" value="METALLOPROTEASE M41 FTSH"/>
    <property type="match status" value="1"/>
</dbReference>
<dbReference type="FunFam" id="1.10.8.60:FF:000001">
    <property type="entry name" value="ATP-dependent zinc metalloprotease FtsH"/>
    <property type="match status" value="1"/>
</dbReference>
<dbReference type="PROSITE" id="PS00674">
    <property type="entry name" value="AAA"/>
    <property type="match status" value="1"/>
</dbReference>
<comment type="similarity">
    <text evidence="3">In the C-terminal section; belongs to the peptidase M41 family.</text>
</comment>
<dbReference type="FunFam" id="3.40.50.300:FF:000195">
    <property type="entry name" value="ATP-dependent zinc metalloprotease FTSH 11"/>
    <property type="match status" value="1"/>
</dbReference>
<dbReference type="Gene3D" id="3.40.50.300">
    <property type="entry name" value="P-loop containing nucleotide triphosphate hydrolases"/>
    <property type="match status" value="1"/>
</dbReference>
<dbReference type="GO" id="GO:0004222">
    <property type="term" value="F:metalloendopeptidase activity"/>
    <property type="evidence" value="ECO:0007669"/>
    <property type="project" value="InterPro"/>
</dbReference>
<name>A0A0G4GU81_9ALVE</name>
<evidence type="ECO:0000256" key="1">
    <source>
        <dbReference type="ARBA" id="ARBA00001947"/>
    </source>
</evidence>
<feature type="region of interest" description="Disordered" evidence="11">
    <location>
        <begin position="679"/>
        <end position="735"/>
    </location>
</feature>
<keyword evidence="12" id="KW-1133">Transmembrane helix</keyword>
<feature type="domain" description="AAA+ ATPase" evidence="13">
    <location>
        <begin position="266"/>
        <end position="402"/>
    </location>
</feature>
<dbReference type="PhylomeDB" id="A0A0G4GU81"/>
<dbReference type="FunFam" id="1.20.58.760:FF:000001">
    <property type="entry name" value="ATP-dependent zinc metalloprotease FtsH"/>
    <property type="match status" value="1"/>
</dbReference>
<dbReference type="InterPro" id="IPR041569">
    <property type="entry name" value="AAA_lid_3"/>
</dbReference>
<dbReference type="InterPro" id="IPR003593">
    <property type="entry name" value="AAA+_ATPase"/>
</dbReference>
<dbReference type="InterPro" id="IPR027417">
    <property type="entry name" value="P-loop_NTPase"/>
</dbReference>
<keyword evidence="8" id="KW-0862">Zinc</keyword>
<keyword evidence="10" id="KW-0496">Mitochondrion</keyword>
<reference evidence="14" key="1">
    <citation type="submission" date="2014-11" db="EMBL/GenBank/DDBJ databases">
        <authorList>
            <person name="Otto D Thomas"/>
            <person name="Naeem Raeece"/>
        </authorList>
    </citation>
    <scope>NUCLEOTIDE SEQUENCE</scope>
</reference>
<protein>
    <recommendedName>
        <fullName evidence="13">AAA+ ATPase domain-containing protein</fullName>
    </recommendedName>
</protein>
<dbReference type="CDD" id="cd19501">
    <property type="entry name" value="RecA-like_FtsH"/>
    <property type="match status" value="1"/>
</dbReference>
<dbReference type="VEuPathDB" id="CryptoDB:Cvel_5215"/>
<evidence type="ECO:0000256" key="4">
    <source>
        <dbReference type="ARBA" id="ARBA00010550"/>
    </source>
</evidence>
<evidence type="ECO:0000313" key="14">
    <source>
        <dbReference type="EMBL" id="CEM34383.1"/>
    </source>
</evidence>